<keyword evidence="11" id="KW-0413">Isomerase</keyword>
<name>A0A0C2R8Z3_9BACL</name>
<dbReference type="PRINTS" id="PR00509">
    <property type="entry name" value="PGMPMM"/>
</dbReference>
<evidence type="ECO:0000256" key="13">
    <source>
        <dbReference type="ARBA" id="ARBA00041398"/>
    </source>
</evidence>
<evidence type="ECO:0000256" key="7">
    <source>
        <dbReference type="ARBA" id="ARBA00022526"/>
    </source>
</evidence>
<evidence type="ECO:0000259" key="18">
    <source>
        <dbReference type="Pfam" id="PF02880"/>
    </source>
</evidence>
<accession>A0A0C2R8Z3</accession>
<dbReference type="InterPro" id="IPR005841">
    <property type="entry name" value="Alpha-D-phosphohexomutase_SF"/>
</dbReference>
<organism evidence="19 20">
    <name type="scientific">Jeotgalibacillus soli</name>
    <dbReference type="NCBI Taxonomy" id="889306"/>
    <lineage>
        <taxon>Bacteria</taxon>
        <taxon>Bacillati</taxon>
        <taxon>Bacillota</taxon>
        <taxon>Bacilli</taxon>
        <taxon>Bacillales</taxon>
        <taxon>Caryophanaceae</taxon>
        <taxon>Jeotgalibacillus</taxon>
    </lineage>
</organism>
<evidence type="ECO:0000256" key="5">
    <source>
        <dbReference type="ARBA" id="ARBA00010231"/>
    </source>
</evidence>
<dbReference type="Proteomes" id="UP000031938">
    <property type="component" value="Unassembled WGS sequence"/>
</dbReference>
<dbReference type="PANTHER" id="PTHR45745">
    <property type="entry name" value="PHOSPHOMANNOMUTASE 45A"/>
    <property type="match status" value="1"/>
</dbReference>
<keyword evidence="7" id="KW-0313">Glucose metabolism</keyword>
<feature type="domain" description="Alpha-D-phosphohexomutase alpha/beta/alpha" evidence="16">
    <location>
        <begin position="44"/>
        <end position="183"/>
    </location>
</feature>
<evidence type="ECO:0000259" key="16">
    <source>
        <dbReference type="Pfam" id="PF02878"/>
    </source>
</evidence>
<evidence type="ECO:0000259" key="17">
    <source>
        <dbReference type="Pfam" id="PF02879"/>
    </source>
</evidence>
<dbReference type="GO" id="GO:0006006">
    <property type="term" value="P:glucose metabolic process"/>
    <property type="evidence" value="ECO:0007669"/>
    <property type="project" value="UniProtKB-KW"/>
</dbReference>
<dbReference type="GO" id="GO:0006166">
    <property type="term" value="P:purine ribonucleoside salvage"/>
    <property type="evidence" value="ECO:0007669"/>
    <property type="project" value="TreeGrafter"/>
</dbReference>
<dbReference type="Pfam" id="PF02878">
    <property type="entry name" value="PGM_PMM_I"/>
    <property type="match status" value="1"/>
</dbReference>
<evidence type="ECO:0000256" key="11">
    <source>
        <dbReference type="ARBA" id="ARBA00023235"/>
    </source>
</evidence>
<evidence type="ECO:0000256" key="10">
    <source>
        <dbReference type="ARBA" id="ARBA00022842"/>
    </source>
</evidence>
<feature type="domain" description="Alpha-D-phosphohexomutase alpha/beta/alpha" evidence="17">
    <location>
        <begin position="211"/>
        <end position="316"/>
    </location>
</feature>
<comment type="caution">
    <text evidence="19">The sequence shown here is derived from an EMBL/GenBank/DDBJ whole genome shotgun (WGS) entry which is preliminary data.</text>
</comment>
<reference evidence="19 20" key="1">
    <citation type="submission" date="2015-01" db="EMBL/GenBank/DDBJ databases">
        <title>Genome sequencing of Jeotgalibacillus soli.</title>
        <authorList>
            <person name="Goh K.M."/>
            <person name="Chan K.-G."/>
            <person name="Yaakop A.S."/>
            <person name="Ee R."/>
            <person name="Gan H.M."/>
            <person name="Chan C.S."/>
        </authorList>
    </citation>
    <scope>NUCLEOTIDE SEQUENCE [LARGE SCALE GENOMIC DNA]</scope>
    <source>
        <strain evidence="19 20">P9</strain>
    </source>
</reference>
<dbReference type="Gene3D" id="3.30.310.50">
    <property type="entry name" value="Alpha-D-phosphohexomutase, C-terminal domain"/>
    <property type="match status" value="1"/>
</dbReference>
<proteinExistence type="inferred from homology"/>
<dbReference type="InterPro" id="IPR016055">
    <property type="entry name" value="A-D-PHexomutase_a/b/a-I/II/III"/>
</dbReference>
<dbReference type="EMBL" id="JXRP01000016">
    <property type="protein sequence ID" value="KIL46770.1"/>
    <property type="molecule type" value="Genomic_DNA"/>
</dbReference>
<evidence type="ECO:0000256" key="4">
    <source>
        <dbReference type="ARBA" id="ARBA00005189"/>
    </source>
</evidence>
<dbReference type="AlphaFoldDB" id="A0A0C2R8Z3"/>
<dbReference type="Pfam" id="PF02879">
    <property type="entry name" value="PGM_PMM_II"/>
    <property type="match status" value="1"/>
</dbReference>
<comment type="cofactor">
    <cofactor evidence="2">
        <name>Mg(2+)</name>
        <dbReference type="ChEBI" id="CHEBI:18420"/>
    </cofactor>
</comment>
<dbReference type="InterPro" id="IPR005844">
    <property type="entry name" value="A-D-PHexomutase_a/b/a-I"/>
</dbReference>
<comment type="catalytic activity">
    <reaction evidence="1">
        <text>alpha-D-glucose 1-phosphate = alpha-D-glucose 6-phosphate</text>
        <dbReference type="Rhea" id="RHEA:23536"/>
        <dbReference type="ChEBI" id="CHEBI:58225"/>
        <dbReference type="ChEBI" id="CHEBI:58601"/>
        <dbReference type="EC" id="5.4.2.2"/>
    </reaction>
</comment>
<evidence type="ECO:0000256" key="6">
    <source>
        <dbReference type="ARBA" id="ARBA00012728"/>
    </source>
</evidence>
<dbReference type="Pfam" id="PF00408">
    <property type="entry name" value="PGM_PMM_IV"/>
    <property type="match status" value="1"/>
</dbReference>
<comment type="pathway">
    <text evidence="4">Lipid metabolism.</text>
</comment>
<sequence length="577" mass="64383">MMSYQKTYENWKHFDRLDEELQAELLEIKDNEIAKEDAFYKNLEFGTGGMRGEIGAGTNRMNLYTVRKAAEGLARYIEKRGEEAKNRGVVLAYDCRRKSPEFAMEIAKTLASHGIQAYVFESLRPTPELSFAVRKLNTYMGGMVTASHNPPEYNGFKVYGEDGAQLNLADADAVIEEINAIDNELEIEVDSFGNLKSSGLIKVIAEEVDESYVEHLITVSEKPQMAAETDLKVVFSPLHGASNEMVQRGLKALGYQNIHVVAEQELPDSEFTTVASPNPEEPGAFEYAIRDGKKINADLLITADPDGDRLGLAVKDPSGEYTLLTGNQTGALLLDYLLARKQEKGSLPENGRVFKTIVTSEIGRKIAEHYGISTEDVLTGFKFIGEKIKEYETTGEYTFLFGYEESYGYLVKDFARDKDAVQAALLAVEAAAYHKAQGKTLYEVLLALFEQHGYYKEGLESLTLKGKDGADKIQSILLSLRETPLKELAGLSVHSQEDYGSLRRLFTFEEREEEIVLPASNVLKYFLEDGSWVCIRPSGTEPKVKFYFSVIGSSVEDSEEKLNAIKESLMEKVHALV</sequence>
<dbReference type="SUPFAM" id="SSF55957">
    <property type="entry name" value="Phosphoglucomutase, C-terminal domain"/>
    <property type="match status" value="1"/>
</dbReference>
<dbReference type="PANTHER" id="PTHR45745:SF1">
    <property type="entry name" value="PHOSPHOGLUCOMUTASE 2B-RELATED"/>
    <property type="match status" value="1"/>
</dbReference>
<dbReference type="SUPFAM" id="SSF53738">
    <property type="entry name" value="Phosphoglucomutase, first 3 domains"/>
    <property type="match status" value="3"/>
</dbReference>
<feature type="domain" description="Alpha-D-phosphohexomutase C-terminal" evidence="15">
    <location>
        <begin position="520"/>
        <end position="548"/>
    </location>
</feature>
<evidence type="ECO:0000256" key="8">
    <source>
        <dbReference type="ARBA" id="ARBA00022553"/>
    </source>
</evidence>
<evidence type="ECO:0000256" key="2">
    <source>
        <dbReference type="ARBA" id="ARBA00001946"/>
    </source>
</evidence>
<dbReference type="InterPro" id="IPR005845">
    <property type="entry name" value="A-D-PHexomutase_a/b/a-II"/>
</dbReference>
<keyword evidence="20" id="KW-1185">Reference proteome</keyword>
<dbReference type="CDD" id="cd05799">
    <property type="entry name" value="PGM2"/>
    <property type="match status" value="1"/>
</dbReference>
<dbReference type="STRING" id="889306.KP78_18880"/>
<dbReference type="InterPro" id="IPR036900">
    <property type="entry name" value="A-D-PHexomutase_C_sf"/>
</dbReference>
<evidence type="ECO:0000256" key="3">
    <source>
        <dbReference type="ARBA" id="ARBA00005164"/>
    </source>
</evidence>
<evidence type="ECO:0000259" key="15">
    <source>
        <dbReference type="Pfam" id="PF00408"/>
    </source>
</evidence>
<dbReference type="GO" id="GO:0046872">
    <property type="term" value="F:metal ion binding"/>
    <property type="evidence" value="ECO:0007669"/>
    <property type="project" value="UniProtKB-KW"/>
</dbReference>
<evidence type="ECO:0000256" key="12">
    <source>
        <dbReference type="ARBA" id="ARBA00039995"/>
    </source>
</evidence>
<dbReference type="Gene3D" id="3.40.120.10">
    <property type="entry name" value="Alpha-D-Glucose-1,6-Bisphosphate, subunit A, domain 3"/>
    <property type="match status" value="3"/>
</dbReference>
<keyword evidence="9" id="KW-0479">Metal-binding</keyword>
<dbReference type="GO" id="GO:0008973">
    <property type="term" value="F:phosphopentomutase activity"/>
    <property type="evidence" value="ECO:0007669"/>
    <property type="project" value="TreeGrafter"/>
</dbReference>
<dbReference type="EC" id="5.4.2.2" evidence="6"/>
<comment type="pathway">
    <text evidence="3">Glycolipid metabolism; diglucosyl-diacylglycerol biosynthesis.</text>
</comment>
<protein>
    <recommendedName>
        <fullName evidence="12">Phosphoglucomutase</fullName>
        <ecNumber evidence="6">5.4.2.2</ecNumber>
    </recommendedName>
    <alternativeName>
        <fullName evidence="14">Alpha-phosphoglucomutase</fullName>
    </alternativeName>
    <alternativeName>
        <fullName evidence="13">Glucose phosphomutase</fullName>
    </alternativeName>
</protein>
<keyword evidence="10" id="KW-0460">Magnesium</keyword>
<keyword evidence="7" id="KW-0119">Carbohydrate metabolism</keyword>
<gene>
    <name evidence="19" type="ORF">KP78_18880</name>
</gene>
<evidence type="ECO:0000313" key="19">
    <source>
        <dbReference type="EMBL" id="KIL46770.1"/>
    </source>
</evidence>
<evidence type="ECO:0000256" key="14">
    <source>
        <dbReference type="ARBA" id="ARBA00041467"/>
    </source>
</evidence>
<comment type="similarity">
    <text evidence="5">Belongs to the phosphohexose mutase family.</text>
</comment>
<evidence type="ECO:0000256" key="1">
    <source>
        <dbReference type="ARBA" id="ARBA00000443"/>
    </source>
</evidence>
<dbReference type="GO" id="GO:0004614">
    <property type="term" value="F:phosphoglucomutase activity"/>
    <property type="evidence" value="ECO:0007669"/>
    <property type="project" value="UniProtKB-EC"/>
</dbReference>
<evidence type="ECO:0000313" key="20">
    <source>
        <dbReference type="Proteomes" id="UP000031938"/>
    </source>
</evidence>
<keyword evidence="8" id="KW-0597">Phosphoprotein</keyword>
<dbReference type="InterPro" id="IPR005843">
    <property type="entry name" value="A-D-PHexomutase_C"/>
</dbReference>
<dbReference type="InterPro" id="IPR005846">
    <property type="entry name" value="A-D-PHexomutase_a/b/a-III"/>
</dbReference>
<feature type="domain" description="Alpha-D-phosphohexomutase alpha/beta/alpha" evidence="18">
    <location>
        <begin position="326"/>
        <end position="450"/>
    </location>
</feature>
<evidence type="ECO:0000256" key="9">
    <source>
        <dbReference type="ARBA" id="ARBA00022723"/>
    </source>
</evidence>
<dbReference type="Pfam" id="PF02880">
    <property type="entry name" value="PGM_PMM_III"/>
    <property type="match status" value="1"/>
</dbReference>
<dbReference type="PATRIC" id="fig|889306.3.peg.1903"/>